<reference evidence="4" key="1">
    <citation type="journal article" date="2019" name="Int. J. Syst. Evol. Microbiol.">
        <title>The Global Catalogue of Microorganisms (GCM) 10K type strain sequencing project: providing services to taxonomists for standard genome sequencing and annotation.</title>
        <authorList>
            <consortium name="The Broad Institute Genomics Platform"/>
            <consortium name="The Broad Institute Genome Sequencing Center for Infectious Disease"/>
            <person name="Wu L."/>
            <person name="Ma J."/>
        </authorList>
    </citation>
    <scope>NUCLEOTIDE SEQUENCE [LARGE SCALE GENOMIC DNA]</scope>
    <source>
        <strain evidence="4">CCUG 63287</strain>
    </source>
</reference>
<keyword evidence="1" id="KW-0694">RNA-binding</keyword>
<evidence type="ECO:0000313" key="3">
    <source>
        <dbReference type="EMBL" id="MFC4651880.1"/>
    </source>
</evidence>
<evidence type="ECO:0000256" key="1">
    <source>
        <dbReference type="PROSITE-ProRule" id="PRU00182"/>
    </source>
</evidence>
<dbReference type="InterPro" id="IPR014330">
    <property type="entry name" value="RNA-bd_S4-rel_YaaA"/>
</dbReference>
<proteinExistence type="predicted"/>
<dbReference type="PROSITE" id="PS50889">
    <property type="entry name" value="S4"/>
    <property type="match status" value="1"/>
</dbReference>
<keyword evidence="4" id="KW-1185">Reference proteome</keyword>
<dbReference type="Proteomes" id="UP001595987">
    <property type="component" value="Unassembled WGS sequence"/>
</dbReference>
<sequence>MENYTLYEEYITLGQFIKEIGLINTGGQAKIFLAENEGKIFLNGETENRRGKKLSAGDTLEIPNFDLATTFRAATAAEIAEHQTEKEETLRVKALVKKLNAENNKQKSTKKPTKPHFPGRK</sequence>
<dbReference type="CDD" id="cd00165">
    <property type="entry name" value="S4"/>
    <property type="match status" value="1"/>
</dbReference>
<organism evidence="3 4">
    <name type="scientific">Lactococcus nasutitermitis</name>
    <dbReference type="NCBI Taxonomy" id="1652957"/>
    <lineage>
        <taxon>Bacteria</taxon>
        <taxon>Bacillati</taxon>
        <taxon>Bacillota</taxon>
        <taxon>Bacilli</taxon>
        <taxon>Lactobacillales</taxon>
        <taxon>Streptococcaceae</taxon>
        <taxon>Lactococcus</taxon>
    </lineage>
</organism>
<feature type="region of interest" description="Disordered" evidence="2">
    <location>
        <begin position="98"/>
        <end position="121"/>
    </location>
</feature>
<dbReference type="SUPFAM" id="SSF55174">
    <property type="entry name" value="Alpha-L RNA-binding motif"/>
    <property type="match status" value="1"/>
</dbReference>
<dbReference type="NCBIfam" id="TIGR02988">
    <property type="entry name" value="YaaA_near_RecF"/>
    <property type="match status" value="1"/>
</dbReference>
<evidence type="ECO:0000256" key="2">
    <source>
        <dbReference type="SAM" id="MobiDB-lite"/>
    </source>
</evidence>
<feature type="compositionally biased region" description="Basic residues" evidence="2">
    <location>
        <begin position="107"/>
        <end position="121"/>
    </location>
</feature>
<dbReference type="Pfam" id="PF13275">
    <property type="entry name" value="S4_2"/>
    <property type="match status" value="1"/>
</dbReference>
<accession>A0ABV9JER5</accession>
<dbReference type="RefSeq" id="WP_213533827.1">
    <property type="nucleotide sequence ID" value="NZ_BOVQ01000002.1"/>
</dbReference>
<dbReference type="EMBL" id="JBHSGD010000004">
    <property type="protein sequence ID" value="MFC4651880.1"/>
    <property type="molecule type" value="Genomic_DNA"/>
</dbReference>
<dbReference type="InterPro" id="IPR036986">
    <property type="entry name" value="S4_RNA-bd_sf"/>
</dbReference>
<comment type="caution">
    <text evidence="3">The sequence shown here is derived from an EMBL/GenBank/DDBJ whole genome shotgun (WGS) entry which is preliminary data.</text>
</comment>
<name>A0ABV9JER5_9LACT</name>
<evidence type="ECO:0000313" key="4">
    <source>
        <dbReference type="Proteomes" id="UP001595987"/>
    </source>
</evidence>
<protein>
    <submittedName>
        <fullName evidence="3">S4 domain-containing protein YaaA</fullName>
    </submittedName>
</protein>
<dbReference type="Gene3D" id="3.10.290.10">
    <property type="entry name" value="RNA-binding S4 domain"/>
    <property type="match status" value="1"/>
</dbReference>
<gene>
    <name evidence="3" type="primary">yaaA</name>
    <name evidence="3" type="ORF">ACFO26_03080</name>
</gene>